<dbReference type="InterPro" id="IPR007475">
    <property type="entry name" value="UbiK"/>
</dbReference>
<name>A0A094Z1G7_9HYPH</name>
<dbReference type="Proteomes" id="UP000033731">
    <property type="component" value="Unassembled WGS sequence"/>
</dbReference>
<keyword evidence="2" id="KW-1185">Reference proteome</keyword>
<dbReference type="EMBL" id="JMTK01000002">
    <property type="protein sequence ID" value="KJZ82270.1"/>
    <property type="molecule type" value="Genomic_DNA"/>
</dbReference>
<evidence type="ECO:0000313" key="1">
    <source>
        <dbReference type="EMBL" id="KJZ82270.1"/>
    </source>
</evidence>
<accession>A0A094Z1G7</accession>
<proteinExistence type="predicted"/>
<organism evidence="1 2">
    <name type="scientific">Candidatus Liberibacter solanacearum</name>
    <dbReference type="NCBI Taxonomy" id="556287"/>
    <lineage>
        <taxon>Bacteria</taxon>
        <taxon>Pseudomonadati</taxon>
        <taxon>Pseudomonadota</taxon>
        <taxon>Alphaproteobacteria</taxon>
        <taxon>Hyphomicrobiales</taxon>
        <taxon>Rhizobiaceae</taxon>
        <taxon>Liberibacter</taxon>
    </lineage>
</organism>
<dbReference type="Pfam" id="PF04380">
    <property type="entry name" value="BMFP"/>
    <property type="match status" value="1"/>
</dbReference>
<dbReference type="AlphaFoldDB" id="A0A094Z1G7"/>
<sequence length="94" mass="10486">MSFKPDQIFNQASRLASCASSAFQNISKEAESFAQVKIQKTLNSMGVVRSEDVEAIKSMISNIRENLTSVCERLETIEKQLADFKSPAKKKAKE</sequence>
<protein>
    <recommendedName>
        <fullName evidence="3">Accessory factor UbiK family protein</fullName>
    </recommendedName>
</protein>
<evidence type="ECO:0008006" key="3">
    <source>
        <dbReference type="Google" id="ProtNLM"/>
    </source>
</evidence>
<dbReference type="RefSeq" id="WP_034442129.1">
    <property type="nucleotide sequence ID" value="NZ_JMTK01000002.1"/>
</dbReference>
<dbReference type="PATRIC" id="fig|556287.8.peg.1020"/>
<evidence type="ECO:0000313" key="2">
    <source>
        <dbReference type="Proteomes" id="UP000033731"/>
    </source>
</evidence>
<reference evidence="1 2" key="1">
    <citation type="journal article" date="2015" name="Phytopathology">
        <title>Genomes of Candidatus Liberibacter solanacearum haplotype A from New Zealand and the USA suggest significant genome plasticity in the species.</title>
        <authorList>
            <person name="Thompson S.M."/>
            <person name="Johnson C.P."/>
            <person name="Lu A.Y."/>
            <person name="Frampton R.A."/>
            <person name="Sullivan K.L."/>
            <person name="Fiers M.W."/>
            <person name="Crowhurst R.N."/>
            <person name="Pitman A.R."/>
            <person name="Scott I."/>
            <person name="Gudmestad N.C."/>
            <person name="Smith G.R."/>
        </authorList>
    </citation>
    <scope>NUCLEOTIDE SEQUENCE [LARGE SCALE GENOMIC DNA]</scope>
    <source>
        <strain evidence="1 2">LsoNZ1</strain>
    </source>
</reference>
<gene>
    <name evidence="1" type="ORF">DJ66_1015</name>
</gene>
<comment type="caution">
    <text evidence="1">The sequence shown here is derived from an EMBL/GenBank/DDBJ whole genome shotgun (WGS) entry which is preliminary data.</text>
</comment>